<feature type="domain" description="Phospholipid/glycerol acyltransferase" evidence="4">
    <location>
        <begin position="60"/>
        <end position="116"/>
    </location>
</feature>
<reference evidence="5" key="1">
    <citation type="journal article" date="2012" name="PLoS ONE">
        <title>Gene sets for utilization of primary and secondary nutrition supplies in the distal gut of endangered iberian lynx.</title>
        <authorList>
            <person name="Alcaide M."/>
            <person name="Messina E."/>
            <person name="Richter M."/>
            <person name="Bargiela R."/>
            <person name="Peplies J."/>
            <person name="Huws S.A."/>
            <person name="Newbold C.J."/>
            <person name="Golyshin P.N."/>
            <person name="Simon M.A."/>
            <person name="Lopez G."/>
            <person name="Yakimov M.M."/>
            <person name="Ferrer M."/>
        </authorList>
    </citation>
    <scope>NUCLEOTIDE SEQUENCE</scope>
</reference>
<dbReference type="GO" id="GO:0003841">
    <property type="term" value="F:1-acylglycerol-3-phosphate O-acyltransferase activity"/>
    <property type="evidence" value="ECO:0007669"/>
    <property type="project" value="TreeGrafter"/>
</dbReference>
<evidence type="ECO:0000313" key="5">
    <source>
        <dbReference type="EMBL" id="EJW97605.1"/>
    </source>
</evidence>
<feature type="transmembrane region" description="Helical" evidence="3">
    <location>
        <begin position="47"/>
        <end position="64"/>
    </location>
</feature>
<keyword evidence="3" id="KW-1133">Transmembrane helix</keyword>
<feature type="transmembrane region" description="Helical" evidence="3">
    <location>
        <begin position="6"/>
        <end position="35"/>
    </location>
</feature>
<organism evidence="5">
    <name type="scientific">gut metagenome</name>
    <dbReference type="NCBI Taxonomy" id="749906"/>
    <lineage>
        <taxon>unclassified sequences</taxon>
        <taxon>metagenomes</taxon>
        <taxon>organismal metagenomes</taxon>
    </lineage>
</organism>
<dbReference type="InterPro" id="IPR002123">
    <property type="entry name" value="Plipid/glycerol_acylTrfase"/>
</dbReference>
<evidence type="ECO:0000256" key="3">
    <source>
        <dbReference type="SAM" id="Phobius"/>
    </source>
</evidence>
<dbReference type="Pfam" id="PF01553">
    <property type="entry name" value="Acyltransferase"/>
    <property type="match status" value="1"/>
</dbReference>
<protein>
    <submittedName>
        <fullName evidence="5">1-acyl-sn-glycerol-3-phosphate acyltransferase</fullName>
    </submittedName>
</protein>
<dbReference type="SUPFAM" id="SSF69593">
    <property type="entry name" value="Glycerol-3-phosphate (1)-acyltransferase"/>
    <property type="match status" value="1"/>
</dbReference>
<dbReference type="AlphaFoldDB" id="J9CCF5"/>
<gene>
    <name evidence="5" type="ORF">EVA_14294</name>
</gene>
<sequence>MKILYILYQIFIALPILLVLTLITALVTILGSWLGNAHFWGYYPGKVWSQLFCYVLLLPVRVIGHPEVQRGTSYVYVANHQGSFDIFLIYGFLGRNFKWMMKKGLRKIPFVGKACEAA</sequence>
<evidence type="ECO:0000256" key="1">
    <source>
        <dbReference type="ARBA" id="ARBA00022679"/>
    </source>
</evidence>
<name>J9CCF5_9ZZZZ</name>
<keyword evidence="3" id="KW-0472">Membrane</keyword>
<evidence type="ECO:0000256" key="2">
    <source>
        <dbReference type="ARBA" id="ARBA00023315"/>
    </source>
</evidence>
<keyword evidence="1 5" id="KW-0808">Transferase</keyword>
<feature type="non-terminal residue" evidence="5">
    <location>
        <position position="118"/>
    </location>
</feature>
<dbReference type="PANTHER" id="PTHR10434:SF66">
    <property type="entry name" value="PHOSPHOLIPID_GLYCEROL ACYLTRANSFERASE DOMAIN-CONTAINING PROTEIN"/>
    <property type="match status" value="1"/>
</dbReference>
<evidence type="ECO:0000259" key="4">
    <source>
        <dbReference type="Pfam" id="PF01553"/>
    </source>
</evidence>
<keyword evidence="3" id="KW-0812">Transmembrane</keyword>
<dbReference type="EMBL" id="AMCI01004679">
    <property type="protein sequence ID" value="EJW97605.1"/>
    <property type="molecule type" value="Genomic_DNA"/>
</dbReference>
<dbReference type="GO" id="GO:0006654">
    <property type="term" value="P:phosphatidic acid biosynthetic process"/>
    <property type="evidence" value="ECO:0007669"/>
    <property type="project" value="TreeGrafter"/>
</dbReference>
<keyword evidence="2 5" id="KW-0012">Acyltransferase</keyword>
<accession>J9CCF5</accession>
<dbReference type="PANTHER" id="PTHR10434">
    <property type="entry name" value="1-ACYL-SN-GLYCEROL-3-PHOSPHATE ACYLTRANSFERASE"/>
    <property type="match status" value="1"/>
</dbReference>
<proteinExistence type="predicted"/>
<comment type="caution">
    <text evidence="5">The sequence shown here is derived from an EMBL/GenBank/DDBJ whole genome shotgun (WGS) entry which is preliminary data.</text>
</comment>